<dbReference type="Proteomes" id="UP001602119">
    <property type="component" value="Unassembled WGS sequence"/>
</dbReference>
<evidence type="ECO:0000259" key="3">
    <source>
        <dbReference type="Pfam" id="PF13399"/>
    </source>
</evidence>
<dbReference type="RefSeq" id="WP_387347099.1">
    <property type="nucleotide sequence ID" value="NZ_JBIAXI010000033.1"/>
</dbReference>
<name>A0ABW6VIU7_MICFU</name>
<gene>
    <name evidence="4" type="ORF">ACFY05_37490</name>
</gene>
<dbReference type="Pfam" id="PF13399">
    <property type="entry name" value="LytR_C"/>
    <property type="match status" value="1"/>
</dbReference>
<dbReference type="InterPro" id="IPR050922">
    <property type="entry name" value="LytR/CpsA/Psr_CW_biosynth"/>
</dbReference>
<dbReference type="InterPro" id="IPR004474">
    <property type="entry name" value="LytR_CpsA_psr"/>
</dbReference>
<organism evidence="4 5">
    <name type="scientific">Microtetraspora fusca</name>
    <dbReference type="NCBI Taxonomy" id="1997"/>
    <lineage>
        <taxon>Bacteria</taxon>
        <taxon>Bacillati</taxon>
        <taxon>Actinomycetota</taxon>
        <taxon>Actinomycetes</taxon>
        <taxon>Streptosporangiales</taxon>
        <taxon>Streptosporangiaceae</taxon>
        <taxon>Microtetraspora</taxon>
    </lineage>
</organism>
<dbReference type="NCBIfam" id="TIGR00350">
    <property type="entry name" value="lytR_cpsA_psr"/>
    <property type="match status" value="1"/>
</dbReference>
<dbReference type="Pfam" id="PF03816">
    <property type="entry name" value="LytR_cpsA_psr"/>
    <property type="match status" value="1"/>
</dbReference>
<accession>A0ABW6VIU7</accession>
<dbReference type="PANTHER" id="PTHR33392">
    <property type="entry name" value="POLYISOPRENYL-TEICHOIC ACID--PEPTIDOGLYCAN TEICHOIC ACID TRANSFERASE TAGU"/>
    <property type="match status" value="1"/>
</dbReference>
<evidence type="ECO:0000313" key="5">
    <source>
        <dbReference type="Proteomes" id="UP001602119"/>
    </source>
</evidence>
<feature type="domain" description="LytR/CpsA/Psr regulator C-terminal" evidence="3">
    <location>
        <begin position="344"/>
        <end position="428"/>
    </location>
</feature>
<reference evidence="4 5" key="1">
    <citation type="submission" date="2024-10" db="EMBL/GenBank/DDBJ databases">
        <title>The Natural Products Discovery Center: Release of the First 8490 Sequenced Strains for Exploring Actinobacteria Biosynthetic Diversity.</title>
        <authorList>
            <person name="Kalkreuter E."/>
            <person name="Kautsar S.A."/>
            <person name="Yang D."/>
            <person name="Bader C.D."/>
            <person name="Teijaro C.N."/>
            <person name="Fluegel L."/>
            <person name="Davis C.M."/>
            <person name="Simpson J.R."/>
            <person name="Lauterbach L."/>
            <person name="Steele A.D."/>
            <person name="Gui C."/>
            <person name="Meng S."/>
            <person name="Li G."/>
            <person name="Viehrig K."/>
            <person name="Ye F."/>
            <person name="Su P."/>
            <person name="Kiefer A.F."/>
            <person name="Nichols A."/>
            <person name="Cepeda A.J."/>
            <person name="Yan W."/>
            <person name="Fan B."/>
            <person name="Jiang Y."/>
            <person name="Adhikari A."/>
            <person name="Zheng C.-J."/>
            <person name="Schuster L."/>
            <person name="Cowan T.M."/>
            <person name="Smanski M.J."/>
            <person name="Chevrette M.G."/>
            <person name="De Carvalho L.P.S."/>
            <person name="Shen B."/>
        </authorList>
    </citation>
    <scope>NUCLEOTIDE SEQUENCE [LARGE SCALE GENOMIC DNA]</scope>
    <source>
        <strain evidence="4 5">NPDC001281</strain>
    </source>
</reference>
<evidence type="ECO:0000259" key="2">
    <source>
        <dbReference type="Pfam" id="PF03816"/>
    </source>
</evidence>
<dbReference type="EMBL" id="JBIAXI010000033">
    <property type="protein sequence ID" value="MFF4778532.1"/>
    <property type="molecule type" value="Genomic_DNA"/>
</dbReference>
<protein>
    <submittedName>
        <fullName evidence="4">LCP family protein</fullName>
    </submittedName>
</protein>
<sequence length="468" mass="49109">MSARRVLRWSATIAAAVLLPTVGVVCLGYTQLSGNISHEKVKDRLGTARPPKYNKALNILLIGSDTRAGENARFGHTAGARSDTIILLHISPHRDGATAISFPRDLMVNAPACTTATGAAVPPALEMINATFSAGGAACTWKTIESVTGIHIDHFMQVDFTGFKRMIDALGGVEVCLPKAVDDPKSHLELAAGRHTVTGNTALAYVRTRYALGDGSDLGRIRRQQLFMAAMVRKATSTGLITNPVRLYRFLNAATKSLTTDDDLGLGTLRTIAGSVRGMSTGKVGFLTVPNHYWEVDPNRVVLTQPQAAQLFAAISKDTHAPAANLSHSASPAHRSTGPALATIPVRVVNGSGHTGLARQVTARLRNLGFSRAVVSTPPAAASHTTIRTTMAGQAAARVLAGVLTRTPALAREVGTGSTLTLVLGEDWTASPGPQGIRLRDAVPTSGDFIRSSTLSSGVTANTDACHA</sequence>
<evidence type="ECO:0000313" key="4">
    <source>
        <dbReference type="EMBL" id="MFF4778532.1"/>
    </source>
</evidence>
<dbReference type="Gene3D" id="3.40.630.190">
    <property type="entry name" value="LCP protein"/>
    <property type="match status" value="1"/>
</dbReference>
<dbReference type="PANTHER" id="PTHR33392:SF6">
    <property type="entry name" value="POLYISOPRENYL-TEICHOIC ACID--PEPTIDOGLYCAN TEICHOIC ACID TRANSFERASE TAGU"/>
    <property type="match status" value="1"/>
</dbReference>
<feature type="domain" description="Cell envelope-related transcriptional attenuator" evidence="2">
    <location>
        <begin position="81"/>
        <end position="236"/>
    </location>
</feature>
<keyword evidence="5" id="KW-1185">Reference proteome</keyword>
<proteinExistence type="inferred from homology"/>
<comment type="caution">
    <text evidence="4">The sequence shown here is derived from an EMBL/GenBank/DDBJ whole genome shotgun (WGS) entry which is preliminary data.</text>
</comment>
<evidence type="ECO:0000256" key="1">
    <source>
        <dbReference type="ARBA" id="ARBA00006068"/>
    </source>
</evidence>
<dbReference type="InterPro" id="IPR027381">
    <property type="entry name" value="LytR/CpsA/Psr_C"/>
</dbReference>
<comment type="similarity">
    <text evidence="1">Belongs to the LytR/CpsA/Psr (LCP) family.</text>
</comment>
<dbReference type="Gene3D" id="3.30.70.2390">
    <property type="match status" value="1"/>
</dbReference>